<dbReference type="Proteomes" id="UP000221020">
    <property type="component" value="Unassembled WGS sequence"/>
</dbReference>
<name>A0AA91VGS8_9BACI</name>
<dbReference type="EMBL" id="NVOR01000012">
    <property type="protein sequence ID" value="PED83945.1"/>
    <property type="molecule type" value="Genomic_DNA"/>
</dbReference>
<proteinExistence type="predicted"/>
<gene>
    <name evidence="2" type="ORF">CON65_04465</name>
</gene>
<dbReference type="AlphaFoldDB" id="A0AA91VGS8"/>
<reference evidence="2 3" key="1">
    <citation type="submission" date="2017-09" db="EMBL/GenBank/DDBJ databases">
        <title>Large-scale bioinformatics analysis of Bacillus genomes uncovers conserved roles of natural products in bacterial physiology.</title>
        <authorList>
            <consortium name="Agbiome Team Llc"/>
            <person name="Bleich R.M."/>
            <person name="Grubbs K.J."/>
            <person name="Santa Maria K.C."/>
            <person name="Allen S.E."/>
            <person name="Farag S."/>
            <person name="Shank E.A."/>
            <person name="Bowers A."/>
        </authorList>
    </citation>
    <scope>NUCLEOTIDE SEQUENCE [LARGE SCALE GENOMIC DNA]</scope>
    <source>
        <strain evidence="2 3">AFS092012</strain>
    </source>
</reference>
<dbReference type="RefSeq" id="WP_097897060.1">
    <property type="nucleotide sequence ID" value="NZ_NVOR01000012.1"/>
</dbReference>
<evidence type="ECO:0000256" key="1">
    <source>
        <dbReference type="SAM" id="Phobius"/>
    </source>
</evidence>
<evidence type="ECO:0000313" key="3">
    <source>
        <dbReference type="Proteomes" id="UP000221020"/>
    </source>
</evidence>
<protein>
    <recommendedName>
        <fullName evidence="4">Group-specific protein</fullName>
    </recommendedName>
</protein>
<comment type="caution">
    <text evidence="2">The sequence shown here is derived from an EMBL/GenBank/DDBJ whole genome shotgun (WGS) entry which is preliminary data.</text>
</comment>
<keyword evidence="1" id="KW-1133">Transmembrane helix</keyword>
<evidence type="ECO:0008006" key="4">
    <source>
        <dbReference type="Google" id="ProtNLM"/>
    </source>
</evidence>
<keyword evidence="1" id="KW-0472">Membrane</keyword>
<accession>A0AA91VGS8</accession>
<keyword evidence="1" id="KW-0812">Transmembrane</keyword>
<evidence type="ECO:0000313" key="2">
    <source>
        <dbReference type="EMBL" id="PED83945.1"/>
    </source>
</evidence>
<feature type="transmembrane region" description="Helical" evidence="1">
    <location>
        <begin position="40"/>
        <end position="60"/>
    </location>
</feature>
<organism evidence="2 3">
    <name type="scientific">Bacillus pseudomycoides</name>
    <dbReference type="NCBI Taxonomy" id="64104"/>
    <lineage>
        <taxon>Bacteria</taxon>
        <taxon>Bacillati</taxon>
        <taxon>Bacillota</taxon>
        <taxon>Bacilli</taxon>
        <taxon>Bacillales</taxon>
        <taxon>Bacillaceae</taxon>
        <taxon>Bacillus</taxon>
        <taxon>Bacillus cereus group</taxon>
    </lineage>
</organism>
<sequence length="67" mass="7506">MKQQKLKRKMLLGIGSILFSFGLILSNVYSDIQVFPNMNKGIGMSVLIVGILCLIASNFYRKSTPIR</sequence>